<dbReference type="EMBL" id="JWIN03000013">
    <property type="protein sequence ID" value="KAB1268564.1"/>
    <property type="molecule type" value="Genomic_DNA"/>
</dbReference>
<dbReference type="InterPro" id="IPR008160">
    <property type="entry name" value="Collagen"/>
</dbReference>
<sequence>MWASWAPGLWLLSLWVTCSHGADPGEQCLPSQQEGLKLEYRSDLSTNVTGFNLIRRLSLMKTSAIKKIRNHRGPLILRLGAVSVTQPTRRVFPQGLPSEFALVLTLLLKKHTHQNTWYLFQVTDGDGYPQISLEVNSQERSLELRARGQDGDFVSCIFSVPQLFDLHWHKLMLSVAGRVASVHVDCTSASSRPLGPWRPVQPVGHVFMGLDAEQGKPVSFDLQQAHIYCDPELVLEEGCCEILPGGPFPYTGQCSPETSKARRDTQNNELIEISPQTEGKVYTRCFCLEEPQNSKVDAQLTGRISQKAERRTKAHQETAADECPPCVQGTQESNVTIGPSGPQGVKGERGLPGPSGPKGEKGARGNDCVRISPDAPLQCSEGPKGEKGESGALGPSGLPGSTGQKGQKGEKGDGGIKGSPGKPGRDGRPGEICVIGPKGQKGDPGFVGPEGLAGEPGPPGLPGPPGIGLPGTPGDPGGPPGPKGDKGSSGVPGKEGPGGKPGKPGVPGLKGEKGDPCEVCPTLPKGFQNFVGLPGKPGPKGEPGDPAPARTISFRMAWELLDKKVIGKFGVPQHTQSQPINLFFLQGDPGIQGLKGEKGEPCLSCSSAVAAQHLGPSTGAKGDVGPPGLGLPGLPGKVGAPGPTGLKGEKGNFGEAGPAGSPGEPCEACLTLSERQDEDSHVVALPGPPGEKGEPGPPGFGLPGKQGKAGERGLKGQKGDAGNPGDPGTPGTIGQPGLSGEPGVRGPAGPKGEKGDGCTACPSLQGALTNMAGLPGKPGPKGDPGPEGVGRPGKPGQPGLPGVQGPPGLKGLQVCVDVGESLGLQEWESRGPRGSLESRVCLAFRGFGDLGDHLALLERRVPRALMGSKDRWDFREPEGCRVKRGRRERRVLRDFGWAAPRSRARRVLRVFPDHQAPLGCLDCSLHVCVLQGSLPIEQHLLKSICGDCVQRQKAHPVALLESGEKGDQGIPGVPGLDSCARCFMERERPRAEEARVSGPPGTTARETRAVQGALACLALRDCLAREEKRVLQGNLATQVPWAPRDCLAHLVLKASQDPQAQRVPEESEDPKGTLVRKATRDFKASQAFQAHRVPLDSQAKLDHLAHLAPKRRRAVKGCEVHQACLVPLGHQDLPGFRGTPVLLAPLDSWDPRASKAKPDIPAFQDRRVTVESQVPQAAVAGPEQRVSLVPWDPREDPALLAMLGRRGLQASQAQLGSLQWVNLVWMAQLAKRDPLENRDSTDPLAQRVIQDLQDRRARQERREELACLAGLARVATWDLLGHRVLQEREATLDLRGLQGAPGCPGCLAPWKEHCPSGDMVNYDEIKRFIRQEIIKMFDERMAYYTSRMQFPMEMVAAPGRPGPPGKDGLPGTKGEKGDIGFGIAGEIGPPGPPGPQGPPGYGKMGATGPMGQQGIPGIPGPPGPMGQPGKAGHCNPSDCFGAMPMEQQYPPMKNMKGPFG</sequence>
<dbReference type="Pfam" id="PF01391">
    <property type="entry name" value="Collagen"/>
    <property type="match status" value="2"/>
</dbReference>
<evidence type="ECO:0000256" key="6">
    <source>
        <dbReference type="ARBA" id="ARBA00022889"/>
    </source>
</evidence>
<evidence type="ECO:0000256" key="15">
    <source>
        <dbReference type="SAM" id="SignalP"/>
    </source>
</evidence>
<dbReference type="GO" id="GO:0005615">
    <property type="term" value="C:extracellular space"/>
    <property type="evidence" value="ECO:0007669"/>
    <property type="project" value="TreeGrafter"/>
</dbReference>
<feature type="region of interest" description="Disordered" evidence="14">
    <location>
        <begin position="298"/>
        <end position="513"/>
    </location>
</feature>
<keyword evidence="18" id="KW-1185">Reference proteome</keyword>
<feature type="compositionally biased region" description="Basic and acidic residues" evidence="14">
    <location>
        <begin position="306"/>
        <end position="318"/>
    </location>
</feature>
<keyword evidence="4 15" id="KW-0732">Signal</keyword>
<evidence type="ECO:0000256" key="14">
    <source>
        <dbReference type="SAM" id="MobiDB-lite"/>
    </source>
</evidence>
<dbReference type="Gene3D" id="2.60.120.200">
    <property type="match status" value="1"/>
</dbReference>
<evidence type="ECO:0000259" key="16">
    <source>
        <dbReference type="SMART" id="SM00210"/>
    </source>
</evidence>
<dbReference type="SUPFAM" id="SSF49899">
    <property type="entry name" value="Concanavalin A-like lectins/glucanases"/>
    <property type="match status" value="1"/>
</dbReference>
<dbReference type="SMART" id="SM00210">
    <property type="entry name" value="TSPN"/>
    <property type="match status" value="1"/>
</dbReference>
<feature type="compositionally biased region" description="Low complexity" evidence="14">
    <location>
        <begin position="634"/>
        <end position="643"/>
    </location>
</feature>
<evidence type="ECO:0000256" key="8">
    <source>
        <dbReference type="ARBA" id="ARBA00023180"/>
    </source>
</evidence>
<accession>A0A5N4DBL7</accession>
<evidence type="ECO:0000256" key="1">
    <source>
        <dbReference type="ARBA" id="ARBA00004498"/>
    </source>
</evidence>
<evidence type="ECO:0000256" key="7">
    <source>
        <dbReference type="ARBA" id="ARBA00023119"/>
    </source>
</evidence>
<feature type="signal peptide" evidence="15">
    <location>
        <begin position="1"/>
        <end position="21"/>
    </location>
</feature>
<dbReference type="GO" id="GO:0031012">
    <property type="term" value="C:extracellular matrix"/>
    <property type="evidence" value="ECO:0007669"/>
    <property type="project" value="TreeGrafter"/>
</dbReference>
<evidence type="ECO:0000256" key="10">
    <source>
        <dbReference type="ARBA" id="ARBA00049648"/>
    </source>
</evidence>
<evidence type="ECO:0000256" key="3">
    <source>
        <dbReference type="ARBA" id="ARBA00022530"/>
    </source>
</evidence>
<feature type="compositionally biased region" description="Low complexity" evidence="14">
    <location>
        <begin position="390"/>
        <end position="405"/>
    </location>
</feature>
<dbReference type="FunFam" id="2.60.120.200:FF:000094">
    <property type="entry name" value="Collagen type XVI alpha 1 chain"/>
    <property type="match status" value="1"/>
</dbReference>
<keyword evidence="7 17" id="KW-0176">Collagen</keyword>
<feature type="region of interest" description="Disordered" evidence="14">
    <location>
        <begin position="616"/>
        <end position="808"/>
    </location>
</feature>
<comment type="subunit">
    <text evidence="12">Homotrimer. Interacts with FBN1, fibronectin and integrins ITGA1/ITGB1 and ITGA2/ITGB1. Integrin ITGA1/ITGB1 binds to a unique site within COL16A1 located close to its C-terminal end between collagenous domains COL1-COL3.</text>
</comment>
<keyword evidence="9" id="KW-0379">Hydroxylation</keyword>
<evidence type="ECO:0000256" key="13">
    <source>
        <dbReference type="ARBA" id="ARBA00074547"/>
    </source>
</evidence>
<dbReference type="GO" id="GO:0007155">
    <property type="term" value="P:cell adhesion"/>
    <property type="evidence" value="ECO:0007669"/>
    <property type="project" value="UniProtKB-KW"/>
</dbReference>
<dbReference type="InterPro" id="IPR048287">
    <property type="entry name" value="TSPN-like_N"/>
</dbReference>
<comment type="caution">
    <text evidence="17">The sequence shown here is derived from an EMBL/GenBank/DDBJ whole genome shotgun (WGS) entry which is preliminary data.</text>
</comment>
<dbReference type="Proteomes" id="UP000299084">
    <property type="component" value="Unassembled WGS sequence"/>
</dbReference>
<keyword evidence="2" id="KW-0964">Secreted</keyword>
<organism evidence="17 18">
    <name type="scientific">Camelus dromedarius</name>
    <name type="common">Dromedary</name>
    <name type="synonym">Arabian camel</name>
    <dbReference type="NCBI Taxonomy" id="9838"/>
    <lineage>
        <taxon>Eukaryota</taxon>
        <taxon>Metazoa</taxon>
        <taxon>Chordata</taxon>
        <taxon>Craniata</taxon>
        <taxon>Vertebrata</taxon>
        <taxon>Euteleostomi</taxon>
        <taxon>Mammalia</taxon>
        <taxon>Eutheria</taxon>
        <taxon>Laurasiatheria</taxon>
        <taxon>Artiodactyla</taxon>
        <taxon>Tylopoda</taxon>
        <taxon>Camelidae</taxon>
        <taxon>Camelus</taxon>
    </lineage>
</organism>
<feature type="chain" id="PRO_5024377571" description="Collagen alpha-1(XVI) chain" evidence="15">
    <location>
        <begin position="22"/>
        <end position="1460"/>
    </location>
</feature>
<dbReference type="PANTHER" id="PTHR24023:SF1082">
    <property type="entry name" value="COLLAGEN TRIPLE HELIX REPEAT"/>
    <property type="match status" value="1"/>
</dbReference>
<dbReference type="PANTHER" id="PTHR24023">
    <property type="entry name" value="COLLAGEN ALPHA"/>
    <property type="match status" value="1"/>
</dbReference>
<evidence type="ECO:0000256" key="4">
    <source>
        <dbReference type="ARBA" id="ARBA00022729"/>
    </source>
</evidence>
<feature type="domain" description="Thrombospondin-like N-terminal" evidence="16">
    <location>
        <begin position="50"/>
        <end position="231"/>
    </location>
</feature>
<evidence type="ECO:0000313" key="17">
    <source>
        <dbReference type="EMBL" id="KAB1268564.1"/>
    </source>
</evidence>
<evidence type="ECO:0000256" key="11">
    <source>
        <dbReference type="ARBA" id="ARBA00057339"/>
    </source>
</evidence>
<keyword evidence="5" id="KW-0677">Repeat</keyword>
<dbReference type="GO" id="GO:0030198">
    <property type="term" value="P:extracellular matrix organization"/>
    <property type="evidence" value="ECO:0007669"/>
    <property type="project" value="TreeGrafter"/>
</dbReference>
<protein>
    <recommendedName>
        <fullName evidence="13">Collagen alpha-1(XVI) chain</fullName>
    </recommendedName>
</protein>
<evidence type="ECO:0000256" key="5">
    <source>
        <dbReference type="ARBA" id="ARBA00022737"/>
    </source>
</evidence>
<dbReference type="InterPro" id="IPR050149">
    <property type="entry name" value="Collagen_superfamily"/>
</dbReference>
<dbReference type="GO" id="GO:0005581">
    <property type="term" value="C:collagen trimer"/>
    <property type="evidence" value="ECO:0007669"/>
    <property type="project" value="UniProtKB-KW"/>
</dbReference>
<evidence type="ECO:0000256" key="12">
    <source>
        <dbReference type="ARBA" id="ARBA00063879"/>
    </source>
</evidence>
<comment type="function">
    <text evidence="11">Involved in mediating cell attachment and inducing integrin-mediated cellular reactions, such as cell spreading and alterations in cell morphology.</text>
</comment>
<comment type="similarity">
    <text evidence="10">Belongs to the fibril-associated collagens with interrupted helices (FACIT) family.</text>
</comment>
<dbReference type="GO" id="GO:0030020">
    <property type="term" value="F:extracellular matrix structural constituent conferring tensile strength"/>
    <property type="evidence" value="ECO:0007669"/>
    <property type="project" value="TreeGrafter"/>
</dbReference>
<feature type="compositionally biased region" description="Pro residues" evidence="14">
    <location>
        <begin position="456"/>
        <end position="467"/>
    </location>
</feature>
<reference evidence="17 18" key="1">
    <citation type="journal article" date="2019" name="Mol. Ecol. Resour.">
        <title>Improving Illumina assemblies with Hi-C and long reads: an example with the North African dromedary.</title>
        <authorList>
            <person name="Elbers J.P."/>
            <person name="Rogers M.F."/>
            <person name="Perelman P.L."/>
            <person name="Proskuryakova A.A."/>
            <person name="Serdyukova N.A."/>
            <person name="Johnson W.E."/>
            <person name="Horin P."/>
            <person name="Corander J."/>
            <person name="Murphy D."/>
            <person name="Burger P.A."/>
        </authorList>
    </citation>
    <scope>NUCLEOTIDE SEQUENCE [LARGE SCALE GENOMIC DNA]</scope>
    <source>
        <strain evidence="17">Drom800</strain>
        <tissue evidence="17">Blood</tissue>
    </source>
</reference>
<keyword evidence="3" id="KW-0272">Extracellular matrix</keyword>
<evidence type="ECO:0000256" key="9">
    <source>
        <dbReference type="ARBA" id="ARBA00023278"/>
    </source>
</evidence>
<gene>
    <name evidence="17" type="ORF">Cadr_000013543</name>
</gene>
<comment type="subcellular location">
    <subcellularLocation>
        <location evidence="1">Secreted</location>
        <location evidence="1">Extracellular space</location>
        <location evidence="1">Extracellular matrix</location>
    </subcellularLocation>
</comment>
<proteinExistence type="inferred from homology"/>
<feature type="compositionally biased region" description="Low complexity" evidence="14">
    <location>
        <begin position="655"/>
        <end position="668"/>
    </location>
</feature>
<feature type="compositionally biased region" description="Basic and acidic residues" evidence="14">
    <location>
        <begin position="708"/>
        <end position="718"/>
    </location>
</feature>
<evidence type="ECO:0000313" key="18">
    <source>
        <dbReference type="Proteomes" id="UP000299084"/>
    </source>
</evidence>
<feature type="compositionally biased region" description="Gly residues" evidence="14">
    <location>
        <begin position="493"/>
        <end position="502"/>
    </location>
</feature>
<dbReference type="InterPro" id="IPR013320">
    <property type="entry name" value="ConA-like_dom_sf"/>
</dbReference>
<feature type="compositionally biased region" description="Polar residues" evidence="14">
    <location>
        <begin position="328"/>
        <end position="337"/>
    </location>
</feature>
<keyword evidence="6" id="KW-0130">Cell adhesion</keyword>
<name>A0A5N4DBL7_CAMDR</name>
<evidence type="ECO:0000256" key="2">
    <source>
        <dbReference type="ARBA" id="ARBA00022525"/>
    </source>
</evidence>
<keyword evidence="8" id="KW-0325">Glycoprotein</keyword>